<gene>
    <name evidence="2" type="ORF">PILCRDRAFT_86447</name>
</gene>
<dbReference type="AlphaFoldDB" id="A0A0C3BKB2"/>
<dbReference type="OrthoDB" id="3264042at2759"/>
<feature type="region of interest" description="Disordered" evidence="1">
    <location>
        <begin position="44"/>
        <end position="65"/>
    </location>
</feature>
<proteinExistence type="predicted"/>
<evidence type="ECO:0000256" key="1">
    <source>
        <dbReference type="SAM" id="MobiDB-lite"/>
    </source>
</evidence>
<dbReference type="EMBL" id="KN832981">
    <property type="protein sequence ID" value="KIM86818.1"/>
    <property type="molecule type" value="Genomic_DNA"/>
</dbReference>
<reference evidence="3" key="2">
    <citation type="submission" date="2015-01" db="EMBL/GenBank/DDBJ databases">
        <title>Evolutionary Origins and Diversification of the Mycorrhizal Mutualists.</title>
        <authorList>
            <consortium name="DOE Joint Genome Institute"/>
            <consortium name="Mycorrhizal Genomics Consortium"/>
            <person name="Kohler A."/>
            <person name="Kuo A."/>
            <person name="Nagy L.G."/>
            <person name="Floudas D."/>
            <person name="Copeland A."/>
            <person name="Barry K.W."/>
            <person name="Cichocki N."/>
            <person name="Veneault-Fourrey C."/>
            <person name="LaButti K."/>
            <person name="Lindquist E.A."/>
            <person name="Lipzen A."/>
            <person name="Lundell T."/>
            <person name="Morin E."/>
            <person name="Murat C."/>
            <person name="Riley R."/>
            <person name="Ohm R."/>
            <person name="Sun H."/>
            <person name="Tunlid A."/>
            <person name="Henrissat B."/>
            <person name="Grigoriev I.V."/>
            <person name="Hibbett D.S."/>
            <person name="Martin F."/>
        </authorList>
    </citation>
    <scope>NUCLEOTIDE SEQUENCE [LARGE SCALE GENOMIC DNA]</scope>
    <source>
        <strain evidence="3">F 1598</strain>
    </source>
</reference>
<evidence type="ECO:0000313" key="3">
    <source>
        <dbReference type="Proteomes" id="UP000054166"/>
    </source>
</evidence>
<dbReference type="InParanoid" id="A0A0C3BKB2"/>
<evidence type="ECO:0000313" key="2">
    <source>
        <dbReference type="EMBL" id="KIM86818.1"/>
    </source>
</evidence>
<name>A0A0C3BKB2_PILCF</name>
<feature type="compositionally biased region" description="Basic and acidic residues" evidence="1">
    <location>
        <begin position="44"/>
        <end position="53"/>
    </location>
</feature>
<dbReference type="Proteomes" id="UP000054166">
    <property type="component" value="Unassembled WGS sequence"/>
</dbReference>
<reference evidence="2 3" key="1">
    <citation type="submission" date="2014-04" db="EMBL/GenBank/DDBJ databases">
        <authorList>
            <consortium name="DOE Joint Genome Institute"/>
            <person name="Kuo A."/>
            <person name="Tarkka M."/>
            <person name="Buscot F."/>
            <person name="Kohler A."/>
            <person name="Nagy L.G."/>
            <person name="Floudas D."/>
            <person name="Copeland A."/>
            <person name="Barry K.W."/>
            <person name="Cichocki N."/>
            <person name="Veneault-Fourrey C."/>
            <person name="LaButti K."/>
            <person name="Lindquist E.A."/>
            <person name="Lipzen A."/>
            <person name="Lundell T."/>
            <person name="Morin E."/>
            <person name="Murat C."/>
            <person name="Sun H."/>
            <person name="Tunlid A."/>
            <person name="Henrissat B."/>
            <person name="Grigoriev I.V."/>
            <person name="Hibbett D.S."/>
            <person name="Martin F."/>
            <person name="Nordberg H.P."/>
            <person name="Cantor M.N."/>
            <person name="Hua S.X."/>
        </authorList>
    </citation>
    <scope>NUCLEOTIDE SEQUENCE [LARGE SCALE GENOMIC DNA]</scope>
    <source>
        <strain evidence="2 3">F 1598</strain>
    </source>
</reference>
<dbReference type="HOGENOM" id="CLU_1390707_0_0_1"/>
<sequence length="196" mass="22882">MVYRNHFLQFSLSMPKDTSYYARYNALKRVGRRKISLEDRAACEDKRRREMEGSRSTTSDPEQTDHMHTVAREAWTNALFLLIDLWRLYGEDNWDEYTPPYLDNIRILLKDELAGTNTFLNSTPDHETLHLYRRIIAFYHQEIELRGQGEAAWQSAVEDEALVMYGRSCHLGAPAAGTNDLARLQCPYLQNFKESV</sequence>
<accession>A0A0C3BKB2</accession>
<protein>
    <submittedName>
        <fullName evidence="2">Uncharacterized protein</fullName>
    </submittedName>
</protein>
<organism evidence="2 3">
    <name type="scientific">Piloderma croceum (strain F 1598)</name>
    <dbReference type="NCBI Taxonomy" id="765440"/>
    <lineage>
        <taxon>Eukaryota</taxon>
        <taxon>Fungi</taxon>
        <taxon>Dikarya</taxon>
        <taxon>Basidiomycota</taxon>
        <taxon>Agaricomycotina</taxon>
        <taxon>Agaricomycetes</taxon>
        <taxon>Agaricomycetidae</taxon>
        <taxon>Atheliales</taxon>
        <taxon>Atheliaceae</taxon>
        <taxon>Piloderma</taxon>
    </lineage>
</organism>
<keyword evidence="3" id="KW-1185">Reference proteome</keyword>